<evidence type="ECO:0000313" key="2">
    <source>
        <dbReference type="EMBL" id="RPA73020.1"/>
    </source>
</evidence>
<dbReference type="Proteomes" id="UP000275078">
    <property type="component" value="Unassembled WGS sequence"/>
</dbReference>
<gene>
    <name evidence="2" type="ORF">BJ508DRAFT_419193</name>
</gene>
<protein>
    <submittedName>
        <fullName evidence="2">Uncharacterized protein</fullName>
    </submittedName>
</protein>
<reference evidence="2 3" key="1">
    <citation type="journal article" date="2018" name="Nat. Ecol. Evol.">
        <title>Pezizomycetes genomes reveal the molecular basis of ectomycorrhizal truffle lifestyle.</title>
        <authorList>
            <person name="Murat C."/>
            <person name="Payen T."/>
            <person name="Noel B."/>
            <person name="Kuo A."/>
            <person name="Morin E."/>
            <person name="Chen J."/>
            <person name="Kohler A."/>
            <person name="Krizsan K."/>
            <person name="Balestrini R."/>
            <person name="Da Silva C."/>
            <person name="Montanini B."/>
            <person name="Hainaut M."/>
            <person name="Levati E."/>
            <person name="Barry K.W."/>
            <person name="Belfiori B."/>
            <person name="Cichocki N."/>
            <person name="Clum A."/>
            <person name="Dockter R.B."/>
            <person name="Fauchery L."/>
            <person name="Guy J."/>
            <person name="Iotti M."/>
            <person name="Le Tacon F."/>
            <person name="Lindquist E.A."/>
            <person name="Lipzen A."/>
            <person name="Malagnac F."/>
            <person name="Mello A."/>
            <person name="Molinier V."/>
            <person name="Miyauchi S."/>
            <person name="Poulain J."/>
            <person name="Riccioni C."/>
            <person name="Rubini A."/>
            <person name="Sitrit Y."/>
            <person name="Splivallo R."/>
            <person name="Traeger S."/>
            <person name="Wang M."/>
            <person name="Zifcakova L."/>
            <person name="Wipf D."/>
            <person name="Zambonelli A."/>
            <person name="Paolocci F."/>
            <person name="Nowrousian M."/>
            <person name="Ottonello S."/>
            <person name="Baldrian P."/>
            <person name="Spatafora J.W."/>
            <person name="Henrissat B."/>
            <person name="Nagy L.G."/>
            <person name="Aury J.M."/>
            <person name="Wincker P."/>
            <person name="Grigoriev I.V."/>
            <person name="Bonfante P."/>
            <person name="Martin F.M."/>
        </authorList>
    </citation>
    <scope>NUCLEOTIDE SEQUENCE [LARGE SCALE GENOMIC DNA]</scope>
    <source>
        <strain evidence="2 3">RN42</strain>
    </source>
</reference>
<sequence>MCYPELSGEGSRCNLKTEEEFAEYWIKKAADYEKQIRENRRRREMETNRIARTTRALNDPDHLKEVMDKQYDYVLELEAQESAILELLKKSARDAIDHGAKYQQTRLQKEALEAKARQEDIEEKKRREDVVKAKEEEKRLVKEKMEKEAEEASKRLQAWVADGRKKYGEDASPEVLLAHYYKEREKAKKEIEEKERAKRPTHPDAGKDFAELLERYHPHNIVGLVKPVVKDPEYEDNLKELHDEIEYGEYAQAYIEAYSADSEYNQQMWLDDDAGGIIVVSEGAAYPYTHDQDSADSDESGSAAVEQQTWTAEEVEMNPYPFGYYEDDDDEEYYYGSNDATGKQSEGNTAPAAKQQMTTAEEQDENPYPNGYYEDDDEDDYEEDYYHGLEDTAKQQSKGLSADESKWEKTESDDGKTETDESSYPESGAKGYSHYESASHQ</sequence>
<name>A0A3N4HME9_ASCIM</name>
<feature type="compositionally biased region" description="Acidic residues" evidence="1">
    <location>
        <begin position="373"/>
        <end position="383"/>
    </location>
</feature>
<dbReference type="AlphaFoldDB" id="A0A3N4HME9"/>
<organism evidence="2 3">
    <name type="scientific">Ascobolus immersus RN42</name>
    <dbReference type="NCBI Taxonomy" id="1160509"/>
    <lineage>
        <taxon>Eukaryota</taxon>
        <taxon>Fungi</taxon>
        <taxon>Dikarya</taxon>
        <taxon>Ascomycota</taxon>
        <taxon>Pezizomycotina</taxon>
        <taxon>Pezizomycetes</taxon>
        <taxon>Pezizales</taxon>
        <taxon>Ascobolaceae</taxon>
        <taxon>Ascobolus</taxon>
    </lineage>
</organism>
<keyword evidence="3" id="KW-1185">Reference proteome</keyword>
<dbReference type="EMBL" id="ML119836">
    <property type="protein sequence ID" value="RPA73020.1"/>
    <property type="molecule type" value="Genomic_DNA"/>
</dbReference>
<proteinExistence type="predicted"/>
<accession>A0A3N4HME9</accession>
<evidence type="ECO:0000313" key="3">
    <source>
        <dbReference type="Proteomes" id="UP000275078"/>
    </source>
</evidence>
<feature type="compositionally biased region" description="Polar residues" evidence="1">
    <location>
        <begin position="338"/>
        <end position="348"/>
    </location>
</feature>
<feature type="region of interest" description="Disordered" evidence="1">
    <location>
        <begin position="289"/>
        <end position="441"/>
    </location>
</feature>
<feature type="compositionally biased region" description="Basic and acidic residues" evidence="1">
    <location>
        <begin position="401"/>
        <end position="419"/>
    </location>
</feature>
<feature type="region of interest" description="Disordered" evidence="1">
    <location>
        <begin position="188"/>
        <end position="208"/>
    </location>
</feature>
<evidence type="ECO:0000256" key="1">
    <source>
        <dbReference type="SAM" id="MobiDB-lite"/>
    </source>
</evidence>
<feature type="compositionally biased region" description="Basic and acidic residues" evidence="1">
    <location>
        <begin position="384"/>
        <end position="393"/>
    </location>
</feature>